<dbReference type="Gene3D" id="1.25.40.10">
    <property type="entry name" value="Tetratricopeptide repeat domain"/>
    <property type="match status" value="1"/>
</dbReference>
<protein>
    <submittedName>
        <fullName evidence="3">Uncharacterized protein</fullName>
    </submittedName>
</protein>
<dbReference type="InterPro" id="IPR019734">
    <property type="entry name" value="TPR_rpt"/>
</dbReference>
<feature type="repeat" description="ANK" evidence="1">
    <location>
        <begin position="144"/>
        <end position="176"/>
    </location>
</feature>
<dbReference type="PROSITE" id="PS50088">
    <property type="entry name" value="ANK_REPEAT"/>
    <property type="match status" value="3"/>
</dbReference>
<dbReference type="PANTHER" id="PTHR46224">
    <property type="entry name" value="ANKYRIN REPEAT FAMILY PROTEIN"/>
    <property type="match status" value="1"/>
</dbReference>
<accession>A0AAD8VZ43</accession>
<dbReference type="SMART" id="SM00028">
    <property type="entry name" value="TPR"/>
    <property type="match status" value="3"/>
</dbReference>
<dbReference type="AlphaFoldDB" id="A0AAD8VZ43"/>
<dbReference type="PROSITE" id="PS50005">
    <property type="entry name" value="TPR"/>
    <property type="match status" value="1"/>
</dbReference>
<dbReference type="SUPFAM" id="SSF48452">
    <property type="entry name" value="TPR-like"/>
    <property type="match status" value="1"/>
</dbReference>
<feature type="repeat" description="ANK" evidence="1">
    <location>
        <begin position="111"/>
        <end position="143"/>
    </location>
</feature>
<reference evidence="3" key="1">
    <citation type="submission" date="2023-07" db="EMBL/GenBank/DDBJ databases">
        <title>A chromosome-level genome assembly of Lolium multiflorum.</title>
        <authorList>
            <person name="Chen Y."/>
            <person name="Copetti D."/>
            <person name="Kolliker R."/>
            <person name="Studer B."/>
        </authorList>
    </citation>
    <scope>NUCLEOTIDE SEQUENCE</scope>
    <source>
        <strain evidence="3">02402/16</strain>
        <tissue evidence="3">Leaf</tissue>
    </source>
</reference>
<dbReference type="Pfam" id="PF12796">
    <property type="entry name" value="Ank_2"/>
    <property type="match status" value="1"/>
</dbReference>
<dbReference type="InterPro" id="IPR051616">
    <property type="entry name" value="Cul2-RING_E3_ligase_SR"/>
</dbReference>
<organism evidence="3 4">
    <name type="scientific">Lolium multiflorum</name>
    <name type="common">Italian ryegrass</name>
    <name type="synonym">Lolium perenne subsp. multiflorum</name>
    <dbReference type="NCBI Taxonomy" id="4521"/>
    <lineage>
        <taxon>Eukaryota</taxon>
        <taxon>Viridiplantae</taxon>
        <taxon>Streptophyta</taxon>
        <taxon>Embryophyta</taxon>
        <taxon>Tracheophyta</taxon>
        <taxon>Spermatophyta</taxon>
        <taxon>Magnoliopsida</taxon>
        <taxon>Liliopsida</taxon>
        <taxon>Poales</taxon>
        <taxon>Poaceae</taxon>
        <taxon>BOP clade</taxon>
        <taxon>Pooideae</taxon>
        <taxon>Poodae</taxon>
        <taxon>Poeae</taxon>
        <taxon>Poeae Chloroplast Group 2 (Poeae type)</taxon>
        <taxon>Loliodinae</taxon>
        <taxon>Loliinae</taxon>
        <taxon>Lolium</taxon>
    </lineage>
</organism>
<keyword evidence="2" id="KW-0802">TPR repeat</keyword>
<dbReference type="SMART" id="SM00248">
    <property type="entry name" value="ANK"/>
    <property type="match status" value="5"/>
</dbReference>
<comment type="caution">
    <text evidence="3">The sequence shown here is derived from an EMBL/GenBank/DDBJ whole genome shotgun (WGS) entry which is preliminary data.</text>
</comment>
<keyword evidence="4" id="KW-1185">Reference proteome</keyword>
<name>A0AAD8VZ43_LOLMU</name>
<dbReference type="SUPFAM" id="SSF48403">
    <property type="entry name" value="Ankyrin repeat"/>
    <property type="match status" value="1"/>
</dbReference>
<feature type="repeat" description="TPR" evidence="2">
    <location>
        <begin position="255"/>
        <end position="288"/>
    </location>
</feature>
<dbReference type="InterPro" id="IPR002110">
    <property type="entry name" value="Ankyrin_rpt"/>
</dbReference>
<keyword evidence="1" id="KW-0040">ANK repeat</keyword>
<evidence type="ECO:0000256" key="1">
    <source>
        <dbReference type="PROSITE-ProRule" id="PRU00023"/>
    </source>
</evidence>
<gene>
    <name evidence="3" type="ORF">QYE76_001183</name>
</gene>
<dbReference type="PANTHER" id="PTHR46224:SF68">
    <property type="entry name" value="OS08G0325400 PROTEIN"/>
    <property type="match status" value="1"/>
</dbReference>
<proteinExistence type="predicted"/>
<evidence type="ECO:0000256" key="2">
    <source>
        <dbReference type="PROSITE-ProRule" id="PRU00339"/>
    </source>
</evidence>
<dbReference type="EMBL" id="JAUUTY010000005">
    <property type="protein sequence ID" value="KAK1626868.1"/>
    <property type="molecule type" value="Genomic_DNA"/>
</dbReference>
<dbReference type="Proteomes" id="UP001231189">
    <property type="component" value="Unassembled WGS sequence"/>
</dbReference>
<dbReference type="InterPro" id="IPR036770">
    <property type="entry name" value="Ankyrin_rpt-contain_sf"/>
</dbReference>
<dbReference type="InterPro" id="IPR011990">
    <property type="entry name" value="TPR-like_helical_dom_sf"/>
</dbReference>
<dbReference type="Gene3D" id="1.25.40.20">
    <property type="entry name" value="Ankyrin repeat-containing domain"/>
    <property type="match status" value="3"/>
</dbReference>
<dbReference type="Pfam" id="PF13181">
    <property type="entry name" value="TPR_8"/>
    <property type="match status" value="1"/>
</dbReference>
<dbReference type="PROSITE" id="PS50297">
    <property type="entry name" value="ANK_REP_REGION"/>
    <property type="match status" value="3"/>
</dbReference>
<evidence type="ECO:0000313" key="3">
    <source>
        <dbReference type="EMBL" id="KAK1626868.1"/>
    </source>
</evidence>
<dbReference type="Pfam" id="PF00023">
    <property type="entry name" value="Ank"/>
    <property type="match status" value="3"/>
</dbReference>
<feature type="repeat" description="ANK" evidence="1">
    <location>
        <begin position="78"/>
        <end position="110"/>
    </location>
</feature>
<evidence type="ECO:0000313" key="4">
    <source>
        <dbReference type="Proteomes" id="UP001231189"/>
    </source>
</evidence>
<sequence length="379" mass="41139">MRATLLDAAYDGDLRLLKSALAGLVLGSGRGHPREAVEAARSEGGMWALPIAACNGQMEVCRYLVEVLRVDVNSADDEGRTPLVYAVISENTAVVKYLLDHGADPDKADDDKLTPLHSAAGLGDCEMIKLLLAKGAYVDPIADEIGTPLHLATREQQVAAMKTLLDHNADCNKTYMMSGLYPTTPLFEAVNVSSVECVKLLVEAGAIINSDCVSTLSLDSTMGNDGSTECLNFLLEACANCDTPDDEKHENTWKIALLKSFGSKAVKRKDFYSASAFYTKALDLDPNDATLFSNRSFCCLRMGDGEEALLDALKCRELRPDWPKACYRHGAALMLLEDYGSACKTLLDGLKLDPENAEIERALREAMESLKTSKGTRAR</sequence>